<organism evidence="3 4">
    <name type="scientific">Saccharopolyspora rhizosphaerae</name>
    <dbReference type="NCBI Taxonomy" id="2492662"/>
    <lineage>
        <taxon>Bacteria</taxon>
        <taxon>Bacillati</taxon>
        <taxon>Actinomycetota</taxon>
        <taxon>Actinomycetes</taxon>
        <taxon>Pseudonocardiales</taxon>
        <taxon>Pseudonocardiaceae</taxon>
        <taxon>Saccharopolyspora</taxon>
    </lineage>
</organism>
<dbReference type="RefSeq" id="WP_125092170.1">
    <property type="nucleotide sequence ID" value="NZ_RSAA01000020.1"/>
</dbReference>
<dbReference type="PANTHER" id="PTHR43010:SF1">
    <property type="entry name" value="USPA DOMAIN-CONTAINING PROTEIN"/>
    <property type="match status" value="1"/>
</dbReference>
<comment type="caution">
    <text evidence="3">The sequence shown here is derived from an EMBL/GenBank/DDBJ whole genome shotgun (WGS) entry which is preliminary data.</text>
</comment>
<dbReference type="AlphaFoldDB" id="A0A3R8VBK5"/>
<dbReference type="CDD" id="cd00293">
    <property type="entry name" value="USP-like"/>
    <property type="match status" value="1"/>
</dbReference>
<name>A0A3R8VBK5_9PSEU</name>
<comment type="similarity">
    <text evidence="1">Belongs to the universal stress protein A family.</text>
</comment>
<dbReference type="InterPro" id="IPR014729">
    <property type="entry name" value="Rossmann-like_a/b/a_fold"/>
</dbReference>
<dbReference type="Pfam" id="PF00582">
    <property type="entry name" value="Usp"/>
    <property type="match status" value="1"/>
</dbReference>
<evidence type="ECO:0000313" key="3">
    <source>
        <dbReference type="EMBL" id="RRO14102.1"/>
    </source>
</evidence>
<dbReference type="EMBL" id="RSAA01000020">
    <property type="protein sequence ID" value="RRO14102.1"/>
    <property type="molecule type" value="Genomic_DNA"/>
</dbReference>
<dbReference type="PANTHER" id="PTHR43010">
    <property type="entry name" value="UNIVERSAL STRESS PROTEIN SLR1230"/>
    <property type="match status" value="1"/>
</dbReference>
<evidence type="ECO:0000259" key="2">
    <source>
        <dbReference type="Pfam" id="PF00582"/>
    </source>
</evidence>
<dbReference type="InterPro" id="IPR006016">
    <property type="entry name" value="UspA"/>
</dbReference>
<protein>
    <submittedName>
        <fullName evidence="3">Universal stress protein</fullName>
    </submittedName>
</protein>
<dbReference type="SUPFAM" id="SSF52402">
    <property type="entry name" value="Adenine nucleotide alpha hydrolases-like"/>
    <property type="match status" value="1"/>
</dbReference>
<feature type="domain" description="UspA" evidence="2">
    <location>
        <begin position="8"/>
        <end position="142"/>
    </location>
</feature>
<dbReference type="Proteomes" id="UP000274515">
    <property type="component" value="Unassembled WGS sequence"/>
</dbReference>
<dbReference type="InterPro" id="IPR051688">
    <property type="entry name" value="USP_A"/>
</dbReference>
<dbReference type="Gene3D" id="3.40.50.620">
    <property type="entry name" value="HUPs"/>
    <property type="match status" value="1"/>
</dbReference>
<evidence type="ECO:0000256" key="1">
    <source>
        <dbReference type="ARBA" id="ARBA00008791"/>
    </source>
</evidence>
<dbReference type="PRINTS" id="PR01438">
    <property type="entry name" value="UNVRSLSTRESS"/>
</dbReference>
<keyword evidence="4" id="KW-1185">Reference proteome</keyword>
<gene>
    <name evidence="3" type="ORF">EIL87_20290</name>
</gene>
<dbReference type="InterPro" id="IPR006015">
    <property type="entry name" value="Universal_stress_UspA"/>
</dbReference>
<dbReference type="OrthoDB" id="3404132at2"/>
<accession>A0A3R8VBK5</accession>
<reference evidence="3 4" key="1">
    <citation type="submission" date="2018-11" db="EMBL/GenBank/DDBJ databases">
        <title>Saccharopolyspora rhizosphaerae sp. nov., an actinomycete isolated from rhizosphere soil in Thailand.</title>
        <authorList>
            <person name="Intra B."/>
            <person name="Euanorasetr J."/>
            <person name="Take A."/>
            <person name="Inahashi Y."/>
            <person name="Mori M."/>
            <person name="Panbangred W."/>
            <person name="Matsumoto A."/>
        </authorList>
    </citation>
    <scope>NUCLEOTIDE SEQUENCE [LARGE SCALE GENOMIC DNA]</scope>
    <source>
        <strain evidence="3 4">H219</strain>
    </source>
</reference>
<evidence type="ECO:0000313" key="4">
    <source>
        <dbReference type="Proteomes" id="UP000274515"/>
    </source>
</evidence>
<proteinExistence type="inferred from homology"/>
<sequence length="146" mass="15645">MDQRHQYTIVVGVDGSPASRSALRWAAWHAEQLGGTLATLMAWDVPLIYNWEVPDSDDISRRTAAGLDQIIAEVLDPDSDLAVSKNVANGHPARALLDLAEETGADLIAVGNRGHGGITEALLGSVSQHVVHHARCPVVVVRDNSR</sequence>